<dbReference type="InterPro" id="IPR036390">
    <property type="entry name" value="WH_DNA-bd_sf"/>
</dbReference>
<sequence length="198" mass="22274">MNATSISYKINMLTGYEWRRALRQCLSKVGHDGSMGTSADSELARIQESIAWLIRLGEFHRFHRGEAGGGPMLDRTAFLLLSRLSDGTPLTMGEIAEQLDITPSTATRRVAPLADAGLVRRDRHPDEHRTVHITITEAGLTRVEAVRQARVETLRQTFRDWSPQDLSTLASTIDRLTRTLAVELTHDDDFAERHLRTT</sequence>
<comment type="caution">
    <text evidence="2">The sequence shown here is derived from an EMBL/GenBank/DDBJ whole genome shotgun (WGS) entry which is preliminary data.</text>
</comment>
<organism evidence="2 3">
    <name type="scientific">Actinoplanes couchii</name>
    <dbReference type="NCBI Taxonomy" id="403638"/>
    <lineage>
        <taxon>Bacteria</taxon>
        <taxon>Bacillati</taxon>
        <taxon>Actinomycetota</taxon>
        <taxon>Actinomycetes</taxon>
        <taxon>Micromonosporales</taxon>
        <taxon>Micromonosporaceae</taxon>
        <taxon>Actinoplanes</taxon>
    </lineage>
</organism>
<dbReference type="InterPro" id="IPR039422">
    <property type="entry name" value="MarR/SlyA-like"/>
</dbReference>
<dbReference type="InterPro" id="IPR011991">
    <property type="entry name" value="ArsR-like_HTH"/>
</dbReference>
<dbReference type="PRINTS" id="PR00598">
    <property type="entry name" value="HTHMARR"/>
</dbReference>
<gene>
    <name evidence="2" type="ORF">Aco03nite_033580</name>
</gene>
<dbReference type="SUPFAM" id="SSF46785">
    <property type="entry name" value="Winged helix' DNA-binding domain"/>
    <property type="match status" value="1"/>
</dbReference>
<evidence type="ECO:0000259" key="1">
    <source>
        <dbReference type="PROSITE" id="PS50995"/>
    </source>
</evidence>
<accession>A0ABQ3X8W3</accession>
<evidence type="ECO:0000313" key="3">
    <source>
        <dbReference type="Proteomes" id="UP000612282"/>
    </source>
</evidence>
<dbReference type="Proteomes" id="UP000612282">
    <property type="component" value="Unassembled WGS sequence"/>
</dbReference>
<dbReference type="PROSITE" id="PS50995">
    <property type="entry name" value="HTH_MARR_2"/>
    <property type="match status" value="1"/>
</dbReference>
<keyword evidence="3" id="KW-1185">Reference proteome</keyword>
<dbReference type="PANTHER" id="PTHR33164:SF57">
    <property type="entry name" value="MARR-FAMILY TRANSCRIPTIONAL REGULATOR"/>
    <property type="match status" value="1"/>
</dbReference>
<protein>
    <recommendedName>
        <fullName evidence="1">HTH marR-type domain-containing protein</fullName>
    </recommendedName>
</protein>
<dbReference type="InterPro" id="IPR036388">
    <property type="entry name" value="WH-like_DNA-bd_sf"/>
</dbReference>
<name>A0ABQ3X8W3_9ACTN</name>
<dbReference type="PANTHER" id="PTHR33164">
    <property type="entry name" value="TRANSCRIPTIONAL REGULATOR, MARR FAMILY"/>
    <property type="match status" value="1"/>
</dbReference>
<dbReference type="InterPro" id="IPR000835">
    <property type="entry name" value="HTH_MarR-typ"/>
</dbReference>
<evidence type="ECO:0000313" key="2">
    <source>
        <dbReference type="EMBL" id="GID54954.1"/>
    </source>
</evidence>
<dbReference type="EMBL" id="BOMG01000044">
    <property type="protein sequence ID" value="GID54954.1"/>
    <property type="molecule type" value="Genomic_DNA"/>
</dbReference>
<dbReference type="Pfam" id="PF01047">
    <property type="entry name" value="MarR"/>
    <property type="match status" value="1"/>
</dbReference>
<reference evidence="2 3" key="1">
    <citation type="submission" date="2021-01" db="EMBL/GenBank/DDBJ databases">
        <title>Whole genome shotgun sequence of Actinoplanes couchii NBRC 106145.</title>
        <authorList>
            <person name="Komaki H."/>
            <person name="Tamura T."/>
        </authorList>
    </citation>
    <scope>NUCLEOTIDE SEQUENCE [LARGE SCALE GENOMIC DNA]</scope>
    <source>
        <strain evidence="2 3">NBRC 106145</strain>
    </source>
</reference>
<proteinExistence type="predicted"/>
<dbReference type="SMART" id="SM00347">
    <property type="entry name" value="HTH_MARR"/>
    <property type="match status" value="1"/>
</dbReference>
<dbReference type="CDD" id="cd00090">
    <property type="entry name" value="HTH_ARSR"/>
    <property type="match status" value="1"/>
</dbReference>
<dbReference type="Gene3D" id="1.10.10.10">
    <property type="entry name" value="Winged helix-like DNA-binding domain superfamily/Winged helix DNA-binding domain"/>
    <property type="match status" value="1"/>
</dbReference>
<feature type="domain" description="HTH marR-type" evidence="1">
    <location>
        <begin position="40"/>
        <end position="178"/>
    </location>
</feature>